<sequence>MPDALEFFKDLPDFPGKRQPKNRVKEKVTKELAIDRFNGATSKKYIINGQEHQMFTLGEVAKALGKSASTLRVWEHRGWLPKASYRTPPPKGEQIPGKTSRGRRLYTLVQVEFLLEAMEQFNIYEINHGDWNGFRKHIRNNWPK</sequence>
<proteinExistence type="predicted"/>
<gene>
    <name evidence="1" type="ORF">UFOVP361_65</name>
</gene>
<dbReference type="CDD" id="cd04761">
    <property type="entry name" value="HTH_MerR-SF"/>
    <property type="match status" value="1"/>
</dbReference>
<organism evidence="1">
    <name type="scientific">uncultured Caudovirales phage</name>
    <dbReference type="NCBI Taxonomy" id="2100421"/>
    <lineage>
        <taxon>Viruses</taxon>
        <taxon>Duplodnaviria</taxon>
        <taxon>Heunggongvirae</taxon>
        <taxon>Uroviricota</taxon>
        <taxon>Caudoviricetes</taxon>
        <taxon>Peduoviridae</taxon>
        <taxon>Maltschvirus</taxon>
        <taxon>Maltschvirus maltsch</taxon>
    </lineage>
</organism>
<reference evidence="1" key="1">
    <citation type="submission" date="2020-05" db="EMBL/GenBank/DDBJ databases">
        <authorList>
            <person name="Chiriac C."/>
            <person name="Salcher M."/>
            <person name="Ghai R."/>
            <person name="Kavagutti S V."/>
        </authorList>
    </citation>
    <scope>NUCLEOTIDE SEQUENCE</scope>
</reference>
<dbReference type="EMBL" id="LR798301">
    <property type="protein sequence ID" value="CAB5222265.1"/>
    <property type="molecule type" value="Genomic_DNA"/>
</dbReference>
<dbReference type="InterPro" id="IPR009061">
    <property type="entry name" value="DNA-bd_dom_put_sf"/>
</dbReference>
<dbReference type="SUPFAM" id="SSF46955">
    <property type="entry name" value="Putative DNA-binding domain"/>
    <property type="match status" value="1"/>
</dbReference>
<accession>A0A6J7WZD2</accession>
<dbReference type="Gene3D" id="1.10.1660.10">
    <property type="match status" value="1"/>
</dbReference>
<evidence type="ECO:0000313" key="1">
    <source>
        <dbReference type="EMBL" id="CAB5222265.1"/>
    </source>
</evidence>
<protein>
    <submittedName>
        <fullName evidence="1">HTH_MerR-SF domain containing protein</fullName>
    </submittedName>
</protein>
<name>A0A6J7WZD2_9CAUD</name>